<name>A0A199UUH7_ANACO</name>
<proteinExistence type="predicted"/>
<dbReference type="Pfam" id="PF04759">
    <property type="entry name" value="DUF617"/>
    <property type="match status" value="1"/>
</dbReference>
<dbReference type="PANTHER" id="PTHR31696">
    <property type="entry name" value="PROTEIN MIZU-KUSSEI 1"/>
    <property type="match status" value="1"/>
</dbReference>
<dbReference type="PANTHER" id="PTHR31696:SF73">
    <property type="entry name" value="EXPRESSED PROTEIN"/>
    <property type="match status" value="1"/>
</dbReference>
<dbReference type="SUPFAM" id="SSF101447">
    <property type="entry name" value="Formin homology 2 domain (FH2 domain)"/>
    <property type="match status" value="1"/>
</dbReference>
<dbReference type="Proteomes" id="UP000092600">
    <property type="component" value="Unassembled WGS sequence"/>
</dbReference>
<sequence>MTESPPDTATVNTTSGTNAAAAAVEPPPPPPPPPPPTPVVLLQPSQRKNASRRPAKLFRTVRSAFRSFPILPTPSSCRLPSPSNLLLHHHHHHHHHRRRHDGHIHGAARTTGTLFGHRKARITIAFQDTPRSVPRMLVELGTPTAKFIQEMGASGLLRVALECEKKPAAAGERSSSSPRLLEEPVWSATINGRSVGYAARREATESDVRVMQLLHAVSMGAGVLPADMTDPADGELTYMRAYFDRVVGSRDSETFYMLNPDGNNGPELTIFFVRI</sequence>
<dbReference type="NCBIfam" id="TIGR01570">
    <property type="entry name" value="A_thal_3588"/>
    <property type="match status" value="1"/>
</dbReference>
<feature type="region of interest" description="Disordered" evidence="1">
    <location>
        <begin position="1"/>
        <end position="55"/>
    </location>
</feature>
<feature type="compositionally biased region" description="Pro residues" evidence="1">
    <location>
        <begin position="25"/>
        <end position="38"/>
    </location>
</feature>
<protein>
    <submittedName>
        <fullName evidence="2">Protein MIZU-KUSSEI 1</fullName>
    </submittedName>
</protein>
<evidence type="ECO:0000256" key="1">
    <source>
        <dbReference type="SAM" id="MobiDB-lite"/>
    </source>
</evidence>
<dbReference type="AlphaFoldDB" id="A0A199UUH7"/>
<dbReference type="STRING" id="4615.A0A199UUH7"/>
<accession>A0A199UUH7</accession>
<comment type="caution">
    <text evidence="2">The sequence shown here is derived from an EMBL/GenBank/DDBJ whole genome shotgun (WGS) entry which is preliminary data.</text>
</comment>
<organism evidence="2 3">
    <name type="scientific">Ananas comosus</name>
    <name type="common">Pineapple</name>
    <name type="synonym">Ananas ananas</name>
    <dbReference type="NCBI Taxonomy" id="4615"/>
    <lineage>
        <taxon>Eukaryota</taxon>
        <taxon>Viridiplantae</taxon>
        <taxon>Streptophyta</taxon>
        <taxon>Embryophyta</taxon>
        <taxon>Tracheophyta</taxon>
        <taxon>Spermatophyta</taxon>
        <taxon>Magnoliopsida</taxon>
        <taxon>Liliopsida</taxon>
        <taxon>Poales</taxon>
        <taxon>Bromeliaceae</taxon>
        <taxon>Bromelioideae</taxon>
        <taxon>Ananas</taxon>
    </lineage>
</organism>
<reference evidence="2 3" key="1">
    <citation type="journal article" date="2016" name="DNA Res.">
        <title>The draft genome of MD-2 pineapple using hybrid error correction of long reads.</title>
        <authorList>
            <person name="Redwan R.M."/>
            <person name="Saidin A."/>
            <person name="Kumar S.V."/>
        </authorList>
    </citation>
    <scope>NUCLEOTIDE SEQUENCE [LARGE SCALE GENOMIC DNA]</scope>
    <source>
        <strain evidence="3">cv. MD2</strain>
        <tissue evidence="2">Leaf</tissue>
    </source>
</reference>
<dbReference type="GO" id="GO:0010274">
    <property type="term" value="P:hydrotropism"/>
    <property type="evidence" value="ECO:0007669"/>
    <property type="project" value="InterPro"/>
</dbReference>
<evidence type="ECO:0000313" key="2">
    <source>
        <dbReference type="EMBL" id="OAY68462.1"/>
    </source>
</evidence>
<evidence type="ECO:0000313" key="3">
    <source>
        <dbReference type="Proteomes" id="UP000092600"/>
    </source>
</evidence>
<dbReference type="EMBL" id="LSRQ01004910">
    <property type="protein sequence ID" value="OAY68462.1"/>
    <property type="molecule type" value="Genomic_DNA"/>
</dbReference>
<dbReference type="InterPro" id="IPR006460">
    <property type="entry name" value="MIZ1-like_pln"/>
</dbReference>
<gene>
    <name evidence="2" type="ORF">ACMD2_13164</name>
</gene>
<feature type="compositionally biased region" description="Low complexity" evidence="1">
    <location>
        <begin position="8"/>
        <end position="24"/>
    </location>
</feature>